<dbReference type="InterPro" id="IPR013783">
    <property type="entry name" value="Ig-like_fold"/>
</dbReference>
<dbReference type="SMART" id="SM00408">
    <property type="entry name" value="IGc2"/>
    <property type="match status" value="2"/>
</dbReference>
<dbReference type="AlphaFoldDB" id="A0AAQ4PLU7"/>
<keyword evidence="2" id="KW-0732">Signal</keyword>
<dbReference type="CDD" id="cd00096">
    <property type="entry name" value="Ig"/>
    <property type="match status" value="1"/>
</dbReference>
<dbReference type="InterPro" id="IPR036179">
    <property type="entry name" value="Ig-like_dom_sf"/>
</dbReference>
<name>A0AAQ4PLU7_GASAC</name>
<dbReference type="Pfam" id="PF13895">
    <property type="entry name" value="Ig_2"/>
    <property type="match status" value="2"/>
</dbReference>
<feature type="domain" description="Ig-like" evidence="3">
    <location>
        <begin position="339"/>
        <end position="428"/>
    </location>
</feature>
<keyword evidence="5" id="KW-1185">Reference proteome</keyword>
<dbReference type="Ensembl" id="ENSGACT00000050615.1">
    <property type="protein sequence ID" value="ENSGACP00000039835.1"/>
    <property type="gene ID" value="ENSGACG00000012575.2"/>
</dbReference>
<dbReference type="InterPro" id="IPR003598">
    <property type="entry name" value="Ig_sub2"/>
</dbReference>
<evidence type="ECO:0000313" key="5">
    <source>
        <dbReference type="Proteomes" id="UP000007635"/>
    </source>
</evidence>
<feature type="domain" description="Ig-like" evidence="3">
    <location>
        <begin position="241"/>
        <end position="324"/>
    </location>
</feature>
<dbReference type="Gene3D" id="2.60.40.10">
    <property type="entry name" value="Immunoglobulins"/>
    <property type="match status" value="4"/>
</dbReference>
<feature type="region of interest" description="Disordered" evidence="1">
    <location>
        <begin position="329"/>
        <end position="356"/>
    </location>
</feature>
<evidence type="ECO:0000256" key="1">
    <source>
        <dbReference type="SAM" id="MobiDB-lite"/>
    </source>
</evidence>
<feature type="chain" id="PRO_5042946350" description="Ig-like domain-containing protein" evidence="2">
    <location>
        <begin position="24"/>
        <end position="477"/>
    </location>
</feature>
<dbReference type="PANTHER" id="PTHR46484:SF8">
    <property type="entry name" value="B-CELL RECEPTOR CD22-LIKE-RELATED"/>
    <property type="match status" value="1"/>
</dbReference>
<protein>
    <recommendedName>
        <fullName evidence="3">Ig-like domain-containing protein</fullName>
    </recommendedName>
</protein>
<dbReference type="SUPFAM" id="SSF48726">
    <property type="entry name" value="Immunoglobulin"/>
    <property type="match status" value="3"/>
</dbReference>
<dbReference type="SMART" id="SM00409">
    <property type="entry name" value="IG"/>
    <property type="match status" value="4"/>
</dbReference>
<reference evidence="4 5" key="1">
    <citation type="journal article" date="2021" name="G3 (Bethesda)">
        <title>Improved contiguity of the threespine stickleback genome using long-read sequencing.</title>
        <authorList>
            <person name="Nath S."/>
            <person name="Shaw D.E."/>
            <person name="White M.A."/>
        </authorList>
    </citation>
    <scope>NUCLEOTIDE SEQUENCE [LARGE SCALE GENOMIC DNA]</scope>
    <source>
        <strain evidence="4 5">Lake Benthic</strain>
    </source>
</reference>
<feature type="domain" description="Ig-like" evidence="3">
    <location>
        <begin position="143"/>
        <end position="234"/>
    </location>
</feature>
<evidence type="ECO:0000313" key="4">
    <source>
        <dbReference type="Ensembl" id="ENSGACP00000039835.1"/>
    </source>
</evidence>
<reference evidence="4" key="3">
    <citation type="submission" date="2025-09" db="UniProtKB">
        <authorList>
            <consortium name="Ensembl"/>
        </authorList>
    </citation>
    <scope>IDENTIFICATION</scope>
</reference>
<reference evidence="4" key="2">
    <citation type="submission" date="2025-08" db="UniProtKB">
        <authorList>
            <consortium name="Ensembl"/>
        </authorList>
    </citation>
    <scope>IDENTIFICATION</scope>
</reference>
<feature type="signal peptide" evidence="2">
    <location>
        <begin position="1"/>
        <end position="23"/>
    </location>
</feature>
<dbReference type="PANTHER" id="PTHR46484">
    <property type="entry name" value="SI:CH211-171H4.5-RELATED"/>
    <property type="match status" value="1"/>
</dbReference>
<organism evidence="4 5">
    <name type="scientific">Gasterosteus aculeatus aculeatus</name>
    <name type="common">three-spined stickleback</name>
    <dbReference type="NCBI Taxonomy" id="481459"/>
    <lineage>
        <taxon>Eukaryota</taxon>
        <taxon>Metazoa</taxon>
        <taxon>Chordata</taxon>
        <taxon>Craniata</taxon>
        <taxon>Vertebrata</taxon>
        <taxon>Euteleostomi</taxon>
        <taxon>Actinopterygii</taxon>
        <taxon>Neopterygii</taxon>
        <taxon>Teleostei</taxon>
        <taxon>Neoteleostei</taxon>
        <taxon>Acanthomorphata</taxon>
        <taxon>Eupercaria</taxon>
        <taxon>Perciformes</taxon>
        <taxon>Cottioidei</taxon>
        <taxon>Gasterosteales</taxon>
        <taxon>Gasterosteidae</taxon>
        <taxon>Gasterosteus</taxon>
    </lineage>
</organism>
<evidence type="ECO:0000256" key="2">
    <source>
        <dbReference type="SAM" id="SignalP"/>
    </source>
</evidence>
<dbReference type="InterPro" id="IPR007110">
    <property type="entry name" value="Ig-like_dom"/>
</dbReference>
<accession>A0AAQ4PLU7</accession>
<evidence type="ECO:0000259" key="3">
    <source>
        <dbReference type="PROSITE" id="PS50835"/>
    </source>
</evidence>
<dbReference type="PROSITE" id="PS50835">
    <property type="entry name" value="IG_LIKE"/>
    <property type="match status" value="3"/>
</dbReference>
<dbReference type="Proteomes" id="UP000007635">
    <property type="component" value="Chromosome XX"/>
</dbReference>
<sequence length="477" mass="52128">DKQTHFLLITVFIVHHLADINWASFMPQSLEGLSGSCLMIPCTFSINISFDQYLIDNCVAIWNTGGPFGQTVFNSGLTGQSTNGNILQGNLTGNLRAKNCTTVFHTMLPQDKNTYYFRVQCNNKLKYSFPTNATIITITDSLPKPAITPPPVEVEEGDPVRLECSAVAPCPLLPPALTWTPAIGDVEENQQSASVSSVLNFTASRLYNGQRLQCSAFYRRQAGHSDLQYENNLTLRILYPPNNTSVSHSGPVIEGTSVNLTCNTDANPAVDEFTWYKVDGGQVVAVGFHALLSTNVSEADSRFFCQVSNRYGSQNSSTTQIDVQCESECDRNTDGKYPPSQHDNTSVSVDPSGPVPDGSSVTLTCTSVANPAAANFSWFRVAGGEKELISSERDFTFNVTKLSHNQYVCKALNVHGDDDSELVSLDVTCEDHLSVVEFKHLLFPTSLTKHARKGQLSSVSQLLHRFCLLHAVSALVP</sequence>
<dbReference type="GeneTree" id="ENSGT01150000286924"/>
<proteinExistence type="predicted"/>
<dbReference type="InterPro" id="IPR003599">
    <property type="entry name" value="Ig_sub"/>
</dbReference>